<reference evidence="2" key="1">
    <citation type="submission" date="2023-04" db="EMBL/GenBank/DDBJ databases">
        <title>Phytophthora lilii NBRC 32176.</title>
        <authorList>
            <person name="Ichikawa N."/>
            <person name="Sato H."/>
            <person name="Tonouchi N."/>
        </authorList>
    </citation>
    <scope>NUCLEOTIDE SEQUENCE</scope>
    <source>
        <strain evidence="2">NBRC 32176</strain>
    </source>
</reference>
<dbReference type="Proteomes" id="UP001165083">
    <property type="component" value="Unassembled WGS sequence"/>
</dbReference>
<dbReference type="InterPro" id="IPR036871">
    <property type="entry name" value="PX_dom_sf"/>
</dbReference>
<dbReference type="Gene3D" id="3.30.1520.10">
    <property type="entry name" value="Phox-like domain"/>
    <property type="match status" value="1"/>
</dbReference>
<dbReference type="AlphaFoldDB" id="A0A9W7D979"/>
<feature type="domain" description="PX" evidence="1">
    <location>
        <begin position="752"/>
        <end position="864"/>
    </location>
</feature>
<evidence type="ECO:0000259" key="1">
    <source>
        <dbReference type="PROSITE" id="PS50195"/>
    </source>
</evidence>
<sequence length="910" mass="102327">MASLGIMPRRTLNCTDEEKLQFFNYANTGTAEPEKHAEGTRVAPPRAEERGRCFDLKAEIVEVVAVLAVGLGPVESSVRTRDRQMYQYMTHHNYEEQPKADCPLWSPPPHTFESCSLLQKKPPVYRVMVYSKSQMDFLVKMAAEGLSSAQIARSVNVCRRHALTLLNDVVGNSEKADPTSKRNVAMAVERAEEQAKKRLRVEDMTPAYTEEESAEFVRLGIAASLSIIARLLEKSWVFSLELKAFDHQSLLSYLDVRVKFYSRVSGLCSAHLLAIPKYVGKCDVMMFQTLDRVLTALLPEWRERLIGITTGGDIPITARIIEVVKRFQNVACGPMFYRNGSSIDQLHRILYTFYAALDKGRFFRIFKRLSDYVRNEPSVLSEIKRYPGYREQLDSEMQGFIKSPTAFGREVDMIMVHNGMIQTHFKEKAPAIMLAPPVSWWVTLEVLQWATGRANAVFEVLQKQYLSLSQQAAVMTSLAEECISGFNAQLHDGKSSSTRSTSDTFVSRDGQVSLGKSTMLDFVVGSSTIARDLMKHGSPATVHFVAEDLAASAVDMVASLVELSDSLKQQSTACVDTNSTKVSQASTVTDVLPPVLPHELAQLSLAEFDEVLQAHDAAQRGTLTNSDIKAICEEHELLCRLVAKEEEFRCALEKCTQETPFDLAWSFMDARFGNLEAFAGGLATVRPSDAVALSDQKARDVVVCPKDMEEARLLLADLTLESALHAQQFQSLTKLQEEMYDRERWCTETVKERVVLKVSAPEARGTYLQKHTTFLITQESHQEGVRRRFRDFEWLRVVLHARYVGLLVPSLPEKTTTAAVLKNEAFLQSRMRGLQRFLNDIMQSPYLRSDAAVASFLGEPGDEATWDAMRKGTAVMDNAGEGHMRWLQRIMCEHIAASPEKYVLNVLYEW</sequence>
<dbReference type="OrthoDB" id="59953at2759"/>
<comment type="caution">
    <text evidence="2">The sequence shown here is derived from an EMBL/GenBank/DDBJ whole genome shotgun (WGS) entry which is preliminary data.</text>
</comment>
<dbReference type="InterPro" id="IPR001683">
    <property type="entry name" value="PX_dom"/>
</dbReference>
<dbReference type="GO" id="GO:0035091">
    <property type="term" value="F:phosphatidylinositol binding"/>
    <property type="evidence" value="ECO:0007669"/>
    <property type="project" value="InterPro"/>
</dbReference>
<dbReference type="PROSITE" id="PS50195">
    <property type="entry name" value="PX"/>
    <property type="match status" value="1"/>
</dbReference>
<dbReference type="EMBL" id="BSXW01012473">
    <property type="protein sequence ID" value="GMF65468.1"/>
    <property type="molecule type" value="Genomic_DNA"/>
</dbReference>
<dbReference type="Pfam" id="PF00787">
    <property type="entry name" value="PX"/>
    <property type="match status" value="1"/>
</dbReference>
<organism evidence="2 3">
    <name type="scientific">Phytophthora lilii</name>
    <dbReference type="NCBI Taxonomy" id="2077276"/>
    <lineage>
        <taxon>Eukaryota</taxon>
        <taxon>Sar</taxon>
        <taxon>Stramenopiles</taxon>
        <taxon>Oomycota</taxon>
        <taxon>Peronosporomycetes</taxon>
        <taxon>Peronosporales</taxon>
        <taxon>Peronosporaceae</taxon>
        <taxon>Phytophthora</taxon>
    </lineage>
</organism>
<dbReference type="SMART" id="SM00312">
    <property type="entry name" value="PX"/>
    <property type="match status" value="1"/>
</dbReference>
<name>A0A9W7D979_9STRA</name>
<protein>
    <submittedName>
        <fullName evidence="2">Unnamed protein product</fullName>
    </submittedName>
</protein>
<evidence type="ECO:0000313" key="3">
    <source>
        <dbReference type="Proteomes" id="UP001165083"/>
    </source>
</evidence>
<gene>
    <name evidence="2" type="ORF">Plil01_001812700</name>
</gene>
<dbReference type="SUPFAM" id="SSF64268">
    <property type="entry name" value="PX domain"/>
    <property type="match status" value="1"/>
</dbReference>
<dbReference type="PANTHER" id="PTHR37067:SF3">
    <property type="entry name" value="PX DOMAIN-CONTAINING PROTEIN"/>
    <property type="match status" value="1"/>
</dbReference>
<accession>A0A9W7D979</accession>
<evidence type="ECO:0000313" key="2">
    <source>
        <dbReference type="EMBL" id="GMF65468.1"/>
    </source>
</evidence>
<proteinExistence type="predicted"/>
<dbReference type="PANTHER" id="PTHR37067">
    <property type="entry name" value="PX DOMAIN-CONTAINING PROTEIN"/>
    <property type="match status" value="1"/>
</dbReference>
<keyword evidence="3" id="KW-1185">Reference proteome</keyword>